<feature type="domain" description="LTD" evidence="4">
    <location>
        <begin position="365"/>
        <end position="494"/>
    </location>
</feature>
<evidence type="ECO:0000313" key="6">
    <source>
        <dbReference type="Proteomes" id="UP000276282"/>
    </source>
</evidence>
<evidence type="ECO:0000256" key="3">
    <source>
        <dbReference type="SAM" id="SignalP"/>
    </source>
</evidence>
<dbReference type="PANTHER" id="PTHR37397:SF1">
    <property type="entry name" value="LTD DOMAIN-CONTAINING PROTEIN"/>
    <property type="match status" value="1"/>
</dbReference>
<dbReference type="PANTHER" id="PTHR37397">
    <property type="entry name" value="SI:CH211-183D21.1"/>
    <property type="match status" value="1"/>
</dbReference>
<evidence type="ECO:0000256" key="2">
    <source>
        <dbReference type="SAM" id="MobiDB-lite"/>
    </source>
</evidence>
<sequence>MKKTLPYRLFFVIFLLFSITATAQEVFVNEIHYDNNSGDIGEGIEIAGPAATDLAGWSIVEYNGNGGGTSGTTNLSGVIPDLQGGYGVIFFPISGLQNGSPDGFALVNNLNEVVQFLSYEGVIIATDGIANGFTSTDIGVSESGTSAVDFSLQLAGTGQQYQDFTWQESALNTYDAVNNAQDFGGEVVPPTIVINEVDSDTDGTDILEFVELYDGGVGNSSLDGKALVLFNGSNKLSYRAIDLTGYSTDANGYFVIGNTAVQNVGIVIPSNALQNGADAVALYESNASNFPNGTAVTTDNLIDAFVYDTNDSDEAELLVLLNEAQPQINEDGMGDKDAHSSQRYPNGSGGLRNTITYTQALPTPGKANTNITEPVNLVINELDADTPGSDSQEFLELYDGGKGNTPLDGFIVVTYNGNGDKSYGAYDLTGQVTNAEGYFVMGNADVENVNMVVSSNTFQNGADAVALYQDVISNFPNGTEITLDNLVDALVYGTDDAQDEELIVLLNEGQIQADENANGSQADESLQRFPNGQGGVRNTAFYIAAKPSPGTENGAIVPQTELLSIAEARVVADNETVTITGTLTVSDQFSGPAYIQDETGAMAIYDALVHGRDNFKIGDSITVTGTKITYNGQIEISPVSRVDFEGQATNPIEPLQITLAELSQHPDELVTITDITFSEDAVGDLIFGGGNYNVSDASGPGVFRIDPQTSAFVGKAIPASCVQITGIAADVYFNIIPRILEDFPCAGAYDNTGTDSAISRELTLDVVTWNIEWFGDETNTPVYNNPNSDEIQKEKVKAILLDLDADVIGVEEISDDVLFGQMVSEMEGYDYVLSDATSYPESPGGQKVGFIYRTDVISVKSTRAMFKSVHPFYDGDGSLLTDYPESADRFYASGRLPFMMEADVTLNGQTSTINFVGLHARANGSTDSQSRYDMRKYDVEVLKDSLDMYYANKNVMILGDYNDDVDVTVADGINTTVSTYQAYVNDTENYNILTAILSEQGFRSYAFRENMIDHIMVTSELSENFVDGSARVHYEYYDSEFTTTASDHFPVSVRMILKNVEITSIEITEVTCNGTATGTATVNVDGGILPYTYAWSDGQTSKTAVNLVAGTYFVEVTDGLGNTVISNNIVISEAAALQLTLIEDQLVYSGYDTTCTLLGATEISGGRGEYMYSWSTGETTETISVCPSETTEYTLVITDSNGCTAEDSVVVTVQDVACGNGNGQDKVQLCFNGKSLCVAMPAVEAHLRKGAILGSCSGQNVVIEAIAAAPNPTNNFTTIRVSSAENYKAEVLVFDLNGILLNSQKVQLKKGNSDFIVNLSKMITGMYVIQVKGATFESTPLKVMKY</sequence>
<reference evidence="5 6" key="1">
    <citation type="submission" date="2018-10" db="EMBL/GenBank/DDBJ databases">
        <title>Genomic Encyclopedia of Archaeal and Bacterial Type Strains, Phase II (KMG-II): from individual species to whole genera.</title>
        <authorList>
            <person name="Goeker M."/>
        </authorList>
    </citation>
    <scope>NUCLEOTIDE SEQUENCE [LARGE SCALE GENOMIC DNA]</scope>
    <source>
        <strain evidence="5 6">DSM 19839</strain>
    </source>
</reference>
<proteinExistence type="predicted"/>
<keyword evidence="6" id="KW-1185">Reference proteome</keyword>
<protein>
    <submittedName>
        <fullName evidence="5">Putative secreted protein (Por secretion system target)</fullName>
    </submittedName>
</protein>
<keyword evidence="1 3" id="KW-0732">Signal</keyword>
<dbReference type="Proteomes" id="UP000276282">
    <property type="component" value="Unassembled WGS sequence"/>
</dbReference>
<feature type="compositionally biased region" description="Polar residues" evidence="2">
    <location>
        <begin position="341"/>
        <end position="351"/>
    </location>
</feature>
<dbReference type="Pfam" id="PF13573">
    <property type="entry name" value="SprB"/>
    <property type="match status" value="1"/>
</dbReference>
<dbReference type="PROSITE" id="PS51841">
    <property type="entry name" value="LTD"/>
    <property type="match status" value="1"/>
</dbReference>
<name>A0A495PM62_9FLAO</name>
<feature type="signal peptide" evidence="3">
    <location>
        <begin position="1"/>
        <end position="23"/>
    </location>
</feature>
<gene>
    <name evidence="5" type="ORF">BC962_2319</name>
</gene>
<evidence type="ECO:0000256" key="1">
    <source>
        <dbReference type="ARBA" id="ARBA00022729"/>
    </source>
</evidence>
<organism evidence="5 6">
    <name type="scientific">Gillisia mitskevichiae</name>
    <dbReference type="NCBI Taxonomy" id="270921"/>
    <lineage>
        <taxon>Bacteria</taxon>
        <taxon>Pseudomonadati</taxon>
        <taxon>Bacteroidota</taxon>
        <taxon>Flavobacteriia</taxon>
        <taxon>Flavobacteriales</taxon>
        <taxon>Flavobacteriaceae</taxon>
        <taxon>Gillisia</taxon>
    </lineage>
</organism>
<dbReference type="OrthoDB" id="5500612at2"/>
<comment type="caution">
    <text evidence="5">The sequence shown here is derived from an EMBL/GenBank/DDBJ whole genome shotgun (WGS) entry which is preliminary data.</text>
</comment>
<dbReference type="GO" id="GO:0003824">
    <property type="term" value="F:catalytic activity"/>
    <property type="evidence" value="ECO:0007669"/>
    <property type="project" value="InterPro"/>
</dbReference>
<dbReference type="InterPro" id="IPR005135">
    <property type="entry name" value="Endo/exonuclease/phosphatase"/>
</dbReference>
<dbReference type="InterPro" id="IPR026444">
    <property type="entry name" value="Secre_tail"/>
</dbReference>
<dbReference type="InterPro" id="IPR001322">
    <property type="entry name" value="Lamin_tail_dom"/>
</dbReference>
<dbReference type="SUPFAM" id="SSF56219">
    <property type="entry name" value="DNase I-like"/>
    <property type="match status" value="1"/>
</dbReference>
<dbReference type="NCBIfam" id="TIGR04183">
    <property type="entry name" value="Por_Secre_tail"/>
    <property type="match status" value="1"/>
</dbReference>
<dbReference type="Gene3D" id="3.60.10.10">
    <property type="entry name" value="Endonuclease/exonuclease/phosphatase"/>
    <property type="match status" value="1"/>
</dbReference>
<dbReference type="EMBL" id="RBLG01000003">
    <property type="protein sequence ID" value="RKS50548.1"/>
    <property type="molecule type" value="Genomic_DNA"/>
</dbReference>
<evidence type="ECO:0000259" key="4">
    <source>
        <dbReference type="PROSITE" id="PS51841"/>
    </source>
</evidence>
<dbReference type="InterPro" id="IPR025667">
    <property type="entry name" value="SprB_repeat"/>
</dbReference>
<feature type="region of interest" description="Disordered" evidence="2">
    <location>
        <begin position="328"/>
        <end position="351"/>
    </location>
</feature>
<dbReference type="InterPro" id="IPR036691">
    <property type="entry name" value="Endo/exonu/phosph_ase_sf"/>
</dbReference>
<evidence type="ECO:0000313" key="5">
    <source>
        <dbReference type="EMBL" id="RKS50548.1"/>
    </source>
</evidence>
<dbReference type="RefSeq" id="WP_121346152.1">
    <property type="nucleotide sequence ID" value="NZ_RBLG01000003.1"/>
</dbReference>
<feature type="chain" id="PRO_5019788661" evidence="3">
    <location>
        <begin position="24"/>
        <end position="1346"/>
    </location>
</feature>
<dbReference type="Gene3D" id="2.60.40.740">
    <property type="match status" value="1"/>
</dbReference>
<accession>A0A495PM62</accession>
<dbReference type="Pfam" id="PF03372">
    <property type="entry name" value="Exo_endo_phos"/>
    <property type="match status" value="1"/>
</dbReference>
<dbReference type="Pfam" id="PF18962">
    <property type="entry name" value="Por_Secre_tail"/>
    <property type="match status" value="1"/>
</dbReference>